<accession>A0A9D4GEU2</accession>
<dbReference type="AlphaFoldDB" id="A0A9D4GEU2"/>
<dbReference type="Proteomes" id="UP000828390">
    <property type="component" value="Unassembled WGS sequence"/>
</dbReference>
<comment type="caution">
    <text evidence="1">The sequence shown here is derived from an EMBL/GenBank/DDBJ whole genome shotgun (WGS) entry which is preliminary data.</text>
</comment>
<dbReference type="EMBL" id="JAIWYP010000006">
    <property type="protein sequence ID" value="KAH3812687.1"/>
    <property type="molecule type" value="Genomic_DNA"/>
</dbReference>
<reference evidence="1" key="2">
    <citation type="submission" date="2020-11" db="EMBL/GenBank/DDBJ databases">
        <authorList>
            <person name="McCartney M.A."/>
            <person name="Auch B."/>
            <person name="Kono T."/>
            <person name="Mallez S."/>
            <person name="Becker A."/>
            <person name="Gohl D.M."/>
            <person name="Silverstein K.A.T."/>
            <person name="Koren S."/>
            <person name="Bechman K.B."/>
            <person name="Herman A."/>
            <person name="Abrahante J.E."/>
            <person name="Garbe J."/>
        </authorList>
    </citation>
    <scope>NUCLEOTIDE SEQUENCE</scope>
    <source>
        <strain evidence="1">Duluth1</strain>
        <tissue evidence="1">Whole animal</tissue>
    </source>
</reference>
<evidence type="ECO:0000313" key="2">
    <source>
        <dbReference type="Proteomes" id="UP000828390"/>
    </source>
</evidence>
<evidence type="ECO:0000313" key="1">
    <source>
        <dbReference type="EMBL" id="KAH3812687.1"/>
    </source>
</evidence>
<keyword evidence="2" id="KW-1185">Reference proteome</keyword>
<sequence length="99" mass="11463">MIKQGFGSCGRLLISTRDFLGITGKMVRYNQHILKTTFTLINFEKINANKLHWPGGLYWNKIRRRNNWCFPANTTPTVRNMAVNALFHAWPIKTLSSKP</sequence>
<gene>
    <name evidence="1" type="ORF">DPMN_141125</name>
</gene>
<proteinExistence type="predicted"/>
<organism evidence="1 2">
    <name type="scientific">Dreissena polymorpha</name>
    <name type="common">Zebra mussel</name>
    <name type="synonym">Mytilus polymorpha</name>
    <dbReference type="NCBI Taxonomy" id="45954"/>
    <lineage>
        <taxon>Eukaryota</taxon>
        <taxon>Metazoa</taxon>
        <taxon>Spiralia</taxon>
        <taxon>Lophotrochozoa</taxon>
        <taxon>Mollusca</taxon>
        <taxon>Bivalvia</taxon>
        <taxon>Autobranchia</taxon>
        <taxon>Heteroconchia</taxon>
        <taxon>Euheterodonta</taxon>
        <taxon>Imparidentia</taxon>
        <taxon>Neoheterodontei</taxon>
        <taxon>Myida</taxon>
        <taxon>Dreissenoidea</taxon>
        <taxon>Dreissenidae</taxon>
        <taxon>Dreissena</taxon>
    </lineage>
</organism>
<reference evidence="1" key="1">
    <citation type="journal article" date="2019" name="bioRxiv">
        <title>The Genome of the Zebra Mussel, Dreissena polymorpha: A Resource for Invasive Species Research.</title>
        <authorList>
            <person name="McCartney M.A."/>
            <person name="Auch B."/>
            <person name="Kono T."/>
            <person name="Mallez S."/>
            <person name="Zhang Y."/>
            <person name="Obille A."/>
            <person name="Becker A."/>
            <person name="Abrahante J.E."/>
            <person name="Garbe J."/>
            <person name="Badalamenti J.P."/>
            <person name="Herman A."/>
            <person name="Mangelson H."/>
            <person name="Liachko I."/>
            <person name="Sullivan S."/>
            <person name="Sone E.D."/>
            <person name="Koren S."/>
            <person name="Silverstein K.A.T."/>
            <person name="Beckman K.B."/>
            <person name="Gohl D.M."/>
        </authorList>
    </citation>
    <scope>NUCLEOTIDE SEQUENCE</scope>
    <source>
        <strain evidence="1">Duluth1</strain>
        <tissue evidence="1">Whole animal</tissue>
    </source>
</reference>
<protein>
    <submittedName>
        <fullName evidence="1">Uncharacterized protein</fullName>
    </submittedName>
</protein>
<name>A0A9D4GEU2_DREPO</name>